<keyword evidence="1" id="KW-1133">Transmembrane helix</keyword>
<evidence type="ECO:0000313" key="2">
    <source>
        <dbReference type="EMBL" id="KUP09206.1"/>
    </source>
</evidence>
<feature type="transmembrane region" description="Helical" evidence="1">
    <location>
        <begin position="70"/>
        <end position="90"/>
    </location>
</feature>
<feature type="transmembrane region" description="Helical" evidence="1">
    <location>
        <begin position="41"/>
        <end position="58"/>
    </location>
</feature>
<keyword evidence="3" id="KW-1185">Reference proteome</keyword>
<protein>
    <submittedName>
        <fullName evidence="2">Uncharacterized protein</fullName>
    </submittedName>
</protein>
<dbReference type="Proteomes" id="UP000074108">
    <property type="component" value="Unassembled WGS sequence"/>
</dbReference>
<keyword evidence="1" id="KW-0812">Transmembrane</keyword>
<name>A0A147KCD6_9BACI</name>
<evidence type="ECO:0000313" key="3">
    <source>
        <dbReference type="Proteomes" id="UP000074108"/>
    </source>
</evidence>
<organism evidence="2 3">
    <name type="scientific">Bacillus coahuilensis p1.1.43</name>
    <dbReference type="NCBI Taxonomy" id="1150625"/>
    <lineage>
        <taxon>Bacteria</taxon>
        <taxon>Bacillati</taxon>
        <taxon>Bacillota</taxon>
        <taxon>Bacilli</taxon>
        <taxon>Bacillales</taxon>
        <taxon>Bacillaceae</taxon>
        <taxon>Bacillus</taxon>
    </lineage>
</organism>
<proteinExistence type="predicted"/>
<dbReference type="EMBL" id="LDYG01000002">
    <property type="protein sequence ID" value="KUP09206.1"/>
    <property type="molecule type" value="Genomic_DNA"/>
</dbReference>
<comment type="caution">
    <text evidence="2">The sequence shown here is derived from an EMBL/GenBank/DDBJ whole genome shotgun (WGS) entry which is preliminary data.</text>
</comment>
<dbReference type="STRING" id="1150625.Q75_00825"/>
<dbReference type="PATRIC" id="fig|1150625.3.peg.171"/>
<dbReference type="AlphaFoldDB" id="A0A147KCD6"/>
<dbReference type="RefSeq" id="WP_059350024.1">
    <property type="nucleotide sequence ID" value="NZ_LDYG01000002.1"/>
</dbReference>
<dbReference type="OrthoDB" id="2474051at2"/>
<sequence length="100" mass="11632">MLVIGLLLVPLFLFSLYISLKFTWGEAGKSEEGKALLHRSYVWSAPIFPIGWLLLESYHKYIQVLHFETYRTTIWILVLLTFIIQGAFIFRNKKSVSPVI</sequence>
<gene>
    <name evidence="2" type="ORF">Q75_00825</name>
</gene>
<reference evidence="2 3" key="1">
    <citation type="journal article" date="2016" name="Front. Microbiol.">
        <title>Microevolution Analysis of Bacillus coahuilensis Unveils Differences in Phosphorus Acquisition Strategies and Their Regulation.</title>
        <authorList>
            <person name="Gomez-Lunar Z."/>
            <person name="Hernandez-Gonzalez I."/>
            <person name="Rodriguez-Torres M.D."/>
            <person name="Souza V."/>
            <person name="Olmedo-Alvarez G."/>
        </authorList>
    </citation>
    <scope>NUCLEOTIDE SEQUENCE [LARGE SCALE GENOMIC DNA]</scope>
    <source>
        <strain evidence="3">p1.1.43</strain>
    </source>
</reference>
<keyword evidence="1" id="KW-0472">Membrane</keyword>
<accession>A0A147KCD6</accession>
<evidence type="ECO:0000256" key="1">
    <source>
        <dbReference type="SAM" id="Phobius"/>
    </source>
</evidence>